<dbReference type="GO" id="GO:0046656">
    <property type="term" value="P:folic acid biosynthetic process"/>
    <property type="evidence" value="ECO:0007669"/>
    <property type="project" value="UniProtKB-KW"/>
</dbReference>
<dbReference type="Proteomes" id="UP000433883">
    <property type="component" value="Unassembled WGS sequence"/>
</dbReference>
<evidence type="ECO:0000313" key="4">
    <source>
        <dbReference type="Proteomes" id="UP000433883"/>
    </source>
</evidence>
<comment type="caution">
    <text evidence="3">The sequence shown here is derived from an EMBL/GenBank/DDBJ whole genome shotgun (WGS) entry which is preliminary data.</text>
</comment>
<dbReference type="InterPro" id="IPR052895">
    <property type="entry name" value="HetReg/Transcr_Mod"/>
</dbReference>
<dbReference type="SUPFAM" id="SSF55620">
    <property type="entry name" value="Tetrahydrobiopterin biosynthesis enzymes-like"/>
    <property type="match status" value="2"/>
</dbReference>
<reference evidence="3 4" key="1">
    <citation type="submission" date="2019-11" db="EMBL/GenBank/DDBJ databases">
        <title>Venturia inaequalis Genome Resource.</title>
        <authorList>
            <person name="Lichtner F.J."/>
        </authorList>
    </citation>
    <scope>NUCLEOTIDE SEQUENCE [LARGE SCALE GENOMIC DNA]</scope>
    <source>
        <strain evidence="3">Bline_iso_100314</strain>
    </source>
</reference>
<evidence type="ECO:0000313" key="3">
    <source>
        <dbReference type="EMBL" id="KAE9963637.1"/>
    </source>
</evidence>
<accession>A0A8H3U5P2</accession>
<dbReference type="InterPro" id="IPR010730">
    <property type="entry name" value="HET"/>
</dbReference>
<gene>
    <name evidence="3" type="ORF">BLS_009101</name>
</gene>
<dbReference type="Pfam" id="PF06985">
    <property type="entry name" value="HET"/>
    <property type="match status" value="1"/>
</dbReference>
<organism evidence="3 4">
    <name type="scientific">Venturia inaequalis</name>
    <name type="common">Apple scab fungus</name>
    <dbReference type="NCBI Taxonomy" id="5025"/>
    <lineage>
        <taxon>Eukaryota</taxon>
        <taxon>Fungi</taxon>
        <taxon>Dikarya</taxon>
        <taxon>Ascomycota</taxon>
        <taxon>Pezizomycotina</taxon>
        <taxon>Dothideomycetes</taxon>
        <taxon>Pleosporomycetidae</taxon>
        <taxon>Venturiales</taxon>
        <taxon>Venturiaceae</taxon>
        <taxon>Venturia</taxon>
    </lineage>
</organism>
<dbReference type="Gene3D" id="3.30.1130.10">
    <property type="match status" value="2"/>
</dbReference>
<dbReference type="NCBIfam" id="TIGR00526">
    <property type="entry name" value="folB_dom"/>
    <property type="match status" value="1"/>
</dbReference>
<dbReference type="SMART" id="SM00905">
    <property type="entry name" value="FolB"/>
    <property type="match status" value="2"/>
</dbReference>
<keyword evidence="1" id="KW-0289">Folate biosynthesis</keyword>
<dbReference type="EMBL" id="WNWQ01000807">
    <property type="protein sequence ID" value="KAE9963637.1"/>
    <property type="molecule type" value="Genomic_DNA"/>
</dbReference>
<sequence>MEHSLAYQYEQLVSDSSFRVLELLAGEKSDTLAFRLQIADWEDSPAFEALSYAWGDPKIKVAAICDEGMIPITTNLSDALRAMRHECHSRFLWADAVCIDQKNTKERAHQVSHMRTIYRKSSRVLVWLGRDDEKQAAKAAAAIQEIAFACCDADGILPVGLRHIDDLWIVAPNVPFHNLECDNADTWRCVAWYFALTWFSRLWVFQEVNSGSQALMMCGDTEVDWDVAALASTYIRKSTGIRQLWGFPSSHINNIYIMRHRRVHRTFSPPQLLTWVRSFDASDPLDRVYALMGMPPIANMVPPWEVDYVKTREQLYIEFAARSVLEVQGLNILACVQHANTIQQDFPSWVPQWDHSQLIIPISRSFAFEWDACGKSCVLAQVDVLNSVLKIEGIVLDRIHTKLDINSSAWFDSRNHVLPEHPVLDFWHSQKSNPTKYPTGQPSIEAFAAVLTAGLDCNANRATEKPENFYADFMSYIVRLLQLSGQDTSLAHDAQGWENWSKYEYRAHLKSSAQFKSRRFVRPDLGDTLKAMATTTQDVVFIRNVSIEAVVGLDGWGRPKPQPVLLSVKIPYPRQLIEAANISDDISDCLDYRKIYKALRSLDNQTFEGIFQLADKAAQKIEQTGDGAVEMEMTVLLPNGLVQSEGVSAHLHLSEKGVVEAKYCEIHKLVVPCILGIGDHERPRKQPVVVDLKLDRSDCVVNLKEPTSALVEYERIFQKYEASELFTLEKLVTNMAEFILCDLKTEWTTVTVSAEKPVIFAFAKGPGVEITRTVNDFPTR</sequence>
<dbReference type="AlphaFoldDB" id="A0A8H3U5P2"/>
<dbReference type="InterPro" id="IPR006157">
    <property type="entry name" value="FolB_dom"/>
</dbReference>
<feature type="domain" description="Dihydroneopterin aldolase/epimerase" evidence="2">
    <location>
        <begin position="540"/>
        <end position="653"/>
    </location>
</feature>
<protein>
    <recommendedName>
        <fullName evidence="2">Dihydroneopterin aldolase/epimerase domain-containing protein</fullName>
    </recommendedName>
</protein>
<dbReference type="GO" id="GO:0004150">
    <property type="term" value="F:dihydroneopterin aldolase activity"/>
    <property type="evidence" value="ECO:0007669"/>
    <property type="project" value="InterPro"/>
</dbReference>
<dbReference type="PANTHER" id="PTHR24148">
    <property type="entry name" value="ANKYRIN REPEAT DOMAIN-CONTAINING PROTEIN 39 HOMOLOG-RELATED"/>
    <property type="match status" value="1"/>
</dbReference>
<dbReference type="Pfam" id="PF02152">
    <property type="entry name" value="FolB"/>
    <property type="match status" value="2"/>
</dbReference>
<evidence type="ECO:0000256" key="1">
    <source>
        <dbReference type="ARBA" id="ARBA00022909"/>
    </source>
</evidence>
<evidence type="ECO:0000259" key="2">
    <source>
        <dbReference type="SMART" id="SM00905"/>
    </source>
</evidence>
<feature type="domain" description="Dihydroneopterin aldolase/epimerase" evidence="2">
    <location>
        <begin position="664"/>
        <end position="772"/>
    </location>
</feature>
<dbReference type="PANTHER" id="PTHR24148:SF64">
    <property type="entry name" value="HETEROKARYON INCOMPATIBILITY DOMAIN-CONTAINING PROTEIN"/>
    <property type="match status" value="1"/>
</dbReference>
<name>A0A8H3U5P2_VENIN</name>
<dbReference type="InterPro" id="IPR043133">
    <property type="entry name" value="GTP-CH-I_C/QueF"/>
</dbReference>
<proteinExistence type="predicted"/>